<comment type="caution">
    <text evidence="9">The sequence shown here is derived from an EMBL/GenBank/DDBJ whole genome shotgun (WGS) entry which is preliminary data.</text>
</comment>
<keyword evidence="5 7" id="KW-1133">Transmembrane helix</keyword>
<reference evidence="9 10" key="1">
    <citation type="submission" date="2018-03" db="EMBL/GenBank/DDBJ databases">
        <title>Genome sequence of Clostridium luticellarii DSM 29923.</title>
        <authorList>
            <person name="Poehlein A."/>
            <person name="Daniel R."/>
        </authorList>
    </citation>
    <scope>NUCLEOTIDE SEQUENCE [LARGE SCALE GENOMIC DNA]</scope>
    <source>
        <strain evidence="9 10">DSM 29923</strain>
    </source>
</reference>
<evidence type="ECO:0000256" key="3">
    <source>
        <dbReference type="ARBA" id="ARBA00022475"/>
    </source>
</evidence>
<dbReference type="OrthoDB" id="337363at2"/>
<evidence type="ECO:0000259" key="8">
    <source>
        <dbReference type="PROSITE" id="PS50850"/>
    </source>
</evidence>
<dbReference type="EMBL" id="PVXP01000044">
    <property type="protein sequence ID" value="PRR83665.1"/>
    <property type="molecule type" value="Genomic_DNA"/>
</dbReference>
<dbReference type="PANTHER" id="PTHR43124:SF10">
    <property type="entry name" value="PURINE EFFLUX PUMP PBUE"/>
    <property type="match status" value="1"/>
</dbReference>
<keyword evidence="3" id="KW-1003">Cell membrane</keyword>
<evidence type="ECO:0000256" key="5">
    <source>
        <dbReference type="ARBA" id="ARBA00022989"/>
    </source>
</evidence>
<dbReference type="AlphaFoldDB" id="A0A2T0BIE8"/>
<comment type="subcellular location">
    <subcellularLocation>
        <location evidence="1">Cell membrane</location>
        <topology evidence="1">Multi-pass membrane protein</topology>
    </subcellularLocation>
</comment>
<dbReference type="GO" id="GO:0022857">
    <property type="term" value="F:transmembrane transporter activity"/>
    <property type="evidence" value="ECO:0007669"/>
    <property type="project" value="InterPro"/>
</dbReference>
<feature type="domain" description="Major facilitator superfamily (MFS) profile" evidence="8">
    <location>
        <begin position="12"/>
        <end position="390"/>
    </location>
</feature>
<protein>
    <submittedName>
        <fullName evidence="9">Purine efflux pump PbuE</fullName>
    </submittedName>
</protein>
<name>A0A2T0BIE8_9CLOT</name>
<sequence>MMYKKNHIFTPSVIALILLSFILGTSEFIVIGILPDISRDLSVSLSVAGTIVSIFALTYAVGTPIVTACTSNINRYKLLLLMNIIFILGNFISAVTPSYSLLVISRILTAVVSGTIISLSMTFSSDVAIPENRGKVVAWIFSGFSIASIVGVPAGTFMSHLLGWHSVFFAICLVSGFVTFFLARSLPKQCVSQKSNMMQQLLLIKDRRIQLGFLIPMFGAAATYVFYTYLTPIFETKLNIDQKYIGILLLVFGICSIVSNLISGKIAASNGMKKLHLVFILQTILLVLLPISFLFVPAGLSDIFALGVVMYLMNSPVQIYFLDTATFYYPVSVNLASSISPVAFNFGISLGSLTGSFVVAHVGFTYLGVFGAFFSFAAFLIIYYLKKRTKNFSSIYYKKESIC</sequence>
<evidence type="ECO:0000256" key="1">
    <source>
        <dbReference type="ARBA" id="ARBA00004651"/>
    </source>
</evidence>
<feature type="transmembrane region" description="Helical" evidence="7">
    <location>
        <begin position="366"/>
        <end position="385"/>
    </location>
</feature>
<organism evidence="9 10">
    <name type="scientific">Clostridium luticellarii</name>
    <dbReference type="NCBI Taxonomy" id="1691940"/>
    <lineage>
        <taxon>Bacteria</taxon>
        <taxon>Bacillati</taxon>
        <taxon>Bacillota</taxon>
        <taxon>Clostridia</taxon>
        <taxon>Eubacteriales</taxon>
        <taxon>Clostridiaceae</taxon>
        <taxon>Clostridium</taxon>
    </lineage>
</organism>
<feature type="transmembrane region" description="Helical" evidence="7">
    <location>
        <begin position="78"/>
        <end position="95"/>
    </location>
</feature>
<feature type="transmembrane region" description="Helical" evidence="7">
    <location>
        <begin position="303"/>
        <end position="322"/>
    </location>
</feature>
<dbReference type="Proteomes" id="UP000237798">
    <property type="component" value="Unassembled WGS sequence"/>
</dbReference>
<feature type="transmembrane region" description="Helical" evidence="7">
    <location>
        <begin position="208"/>
        <end position="229"/>
    </location>
</feature>
<dbReference type="CDD" id="cd17324">
    <property type="entry name" value="MFS_NepI_like"/>
    <property type="match status" value="1"/>
</dbReference>
<feature type="transmembrane region" description="Helical" evidence="7">
    <location>
        <begin position="244"/>
        <end position="263"/>
    </location>
</feature>
<feature type="transmembrane region" description="Helical" evidence="7">
    <location>
        <begin position="46"/>
        <end position="66"/>
    </location>
</feature>
<evidence type="ECO:0000256" key="6">
    <source>
        <dbReference type="ARBA" id="ARBA00023136"/>
    </source>
</evidence>
<feature type="transmembrane region" description="Helical" evidence="7">
    <location>
        <begin position="12"/>
        <end position="34"/>
    </location>
</feature>
<evidence type="ECO:0000256" key="2">
    <source>
        <dbReference type="ARBA" id="ARBA00022448"/>
    </source>
</evidence>
<dbReference type="RefSeq" id="WP_106010188.1">
    <property type="nucleotide sequence ID" value="NZ_PVXP01000044.1"/>
</dbReference>
<evidence type="ECO:0000313" key="10">
    <source>
        <dbReference type="Proteomes" id="UP000237798"/>
    </source>
</evidence>
<gene>
    <name evidence="9" type="primary">pbuE</name>
    <name evidence="9" type="ORF">CLLU_25910</name>
</gene>
<keyword evidence="10" id="KW-1185">Reference proteome</keyword>
<dbReference type="InterPro" id="IPR020846">
    <property type="entry name" value="MFS_dom"/>
</dbReference>
<dbReference type="PROSITE" id="PS50850">
    <property type="entry name" value="MFS"/>
    <property type="match status" value="1"/>
</dbReference>
<feature type="transmembrane region" description="Helical" evidence="7">
    <location>
        <begin position="101"/>
        <end position="124"/>
    </location>
</feature>
<dbReference type="InterPro" id="IPR050189">
    <property type="entry name" value="MFS_Efflux_Transporters"/>
</dbReference>
<keyword evidence="4 7" id="KW-0812">Transmembrane</keyword>
<dbReference type="Gene3D" id="1.20.1250.20">
    <property type="entry name" value="MFS general substrate transporter like domains"/>
    <property type="match status" value="2"/>
</dbReference>
<evidence type="ECO:0000313" key="9">
    <source>
        <dbReference type="EMBL" id="PRR83665.1"/>
    </source>
</evidence>
<accession>A0A2T0BIE8</accession>
<keyword evidence="2" id="KW-0813">Transport</keyword>
<feature type="transmembrane region" description="Helical" evidence="7">
    <location>
        <begin position="164"/>
        <end position="187"/>
    </location>
</feature>
<feature type="transmembrane region" description="Helical" evidence="7">
    <location>
        <begin position="342"/>
        <end position="360"/>
    </location>
</feature>
<evidence type="ECO:0000256" key="7">
    <source>
        <dbReference type="SAM" id="Phobius"/>
    </source>
</evidence>
<dbReference type="GO" id="GO:0005886">
    <property type="term" value="C:plasma membrane"/>
    <property type="evidence" value="ECO:0007669"/>
    <property type="project" value="UniProtKB-SubCell"/>
</dbReference>
<keyword evidence="6 7" id="KW-0472">Membrane</keyword>
<dbReference type="Pfam" id="PF07690">
    <property type="entry name" value="MFS_1"/>
    <property type="match status" value="1"/>
</dbReference>
<proteinExistence type="predicted"/>
<dbReference type="InterPro" id="IPR036259">
    <property type="entry name" value="MFS_trans_sf"/>
</dbReference>
<feature type="transmembrane region" description="Helical" evidence="7">
    <location>
        <begin position="275"/>
        <end position="297"/>
    </location>
</feature>
<feature type="transmembrane region" description="Helical" evidence="7">
    <location>
        <begin position="136"/>
        <end position="158"/>
    </location>
</feature>
<evidence type="ECO:0000256" key="4">
    <source>
        <dbReference type="ARBA" id="ARBA00022692"/>
    </source>
</evidence>
<dbReference type="InterPro" id="IPR011701">
    <property type="entry name" value="MFS"/>
</dbReference>
<dbReference type="PANTHER" id="PTHR43124">
    <property type="entry name" value="PURINE EFFLUX PUMP PBUE"/>
    <property type="match status" value="1"/>
</dbReference>
<dbReference type="SUPFAM" id="SSF103473">
    <property type="entry name" value="MFS general substrate transporter"/>
    <property type="match status" value="1"/>
</dbReference>